<dbReference type="GO" id="GO:0004077">
    <property type="term" value="F:biotin--[biotin carboxyl-carrier protein] ligase activity"/>
    <property type="evidence" value="ECO:0007669"/>
    <property type="project" value="InterPro"/>
</dbReference>
<evidence type="ECO:0000256" key="1">
    <source>
        <dbReference type="ARBA" id="ARBA00022598"/>
    </source>
</evidence>
<evidence type="ECO:0000259" key="2">
    <source>
        <dbReference type="PROSITE" id="PS51733"/>
    </source>
</evidence>
<dbReference type="KEGG" id="ocy:OSSY52_14140"/>
<dbReference type="SUPFAM" id="SSF55681">
    <property type="entry name" value="Class II aaRS and biotin synthetases"/>
    <property type="match status" value="1"/>
</dbReference>
<accession>A0A7G1G8M6</accession>
<dbReference type="PANTHER" id="PTHR12835:SF5">
    <property type="entry name" value="BIOTIN--PROTEIN LIGASE"/>
    <property type="match status" value="1"/>
</dbReference>
<dbReference type="InterPro" id="IPR004143">
    <property type="entry name" value="BPL_LPL_catalytic"/>
</dbReference>
<keyword evidence="4" id="KW-1185">Reference proteome</keyword>
<dbReference type="RefSeq" id="WP_190613707.1">
    <property type="nucleotide sequence ID" value="NZ_AP018712.1"/>
</dbReference>
<dbReference type="FunCoup" id="A0A7G1G8M6">
    <property type="interactions" value="347"/>
</dbReference>
<evidence type="ECO:0000313" key="4">
    <source>
        <dbReference type="Proteomes" id="UP000516361"/>
    </source>
</evidence>
<dbReference type="Gene3D" id="3.30.930.10">
    <property type="entry name" value="Bira Bifunctional Protein, Domain 2"/>
    <property type="match status" value="1"/>
</dbReference>
<evidence type="ECO:0000313" key="3">
    <source>
        <dbReference type="EMBL" id="BBE31273.1"/>
    </source>
</evidence>
<organism evidence="3 4">
    <name type="scientific">Tepiditoga spiralis</name>
    <dbReference type="NCBI Taxonomy" id="2108365"/>
    <lineage>
        <taxon>Bacteria</taxon>
        <taxon>Thermotogati</taxon>
        <taxon>Thermotogota</taxon>
        <taxon>Thermotogae</taxon>
        <taxon>Petrotogales</taxon>
        <taxon>Petrotogaceae</taxon>
        <taxon>Tepiditoga</taxon>
    </lineage>
</organism>
<dbReference type="Pfam" id="PF03099">
    <property type="entry name" value="BPL_LplA_LipB"/>
    <property type="match status" value="1"/>
</dbReference>
<dbReference type="PROSITE" id="PS51733">
    <property type="entry name" value="BPL_LPL_CATALYTIC"/>
    <property type="match status" value="1"/>
</dbReference>
<dbReference type="InParanoid" id="A0A7G1G8M6"/>
<reference evidence="3 4" key="1">
    <citation type="submission" date="2018-06" db="EMBL/GenBank/DDBJ databases">
        <title>Genome sequencing of Oceanotoga sp. sy52.</title>
        <authorList>
            <person name="Mori K."/>
        </authorList>
    </citation>
    <scope>NUCLEOTIDE SEQUENCE [LARGE SCALE GENOMIC DNA]</scope>
    <source>
        <strain evidence="4">sy52</strain>
    </source>
</reference>
<sequence>MIGDRTVFFQKINSTNTYLKENYQKFPSESVVWAEEQTSSYGRRGNSWTSSKGGLWFSTIFKPKKRPMNPWHYVRLYSLTIYDIITKYNVNCKIKWPNDILIDNKKVCGILSEAIYKGKNIEAIIVGVGLNVNNKIDGDLKNIGISLSEITSREFNLKKLLSEINHKAYYTYYLKYLKDKSVSVITKKWISALNIKINDEVKIKKVDGNIIYGKIKRINPDYIEITDENFEDKIMYAGEISVR</sequence>
<dbReference type="PANTHER" id="PTHR12835">
    <property type="entry name" value="BIOTIN PROTEIN LIGASE"/>
    <property type="match status" value="1"/>
</dbReference>
<dbReference type="Proteomes" id="UP000516361">
    <property type="component" value="Chromosome"/>
</dbReference>
<dbReference type="CDD" id="cd16442">
    <property type="entry name" value="BPL"/>
    <property type="match status" value="1"/>
</dbReference>
<dbReference type="InterPro" id="IPR045864">
    <property type="entry name" value="aa-tRNA-synth_II/BPL/LPL"/>
</dbReference>
<gene>
    <name evidence="3" type="ORF">OSSY52_14140</name>
</gene>
<dbReference type="NCBIfam" id="TIGR00121">
    <property type="entry name" value="birA_ligase"/>
    <property type="match status" value="1"/>
</dbReference>
<feature type="domain" description="BPL/LPL catalytic" evidence="2">
    <location>
        <begin position="1"/>
        <end position="176"/>
    </location>
</feature>
<proteinExistence type="predicted"/>
<dbReference type="AlphaFoldDB" id="A0A7G1G8M6"/>
<protein>
    <submittedName>
        <fullName evidence="3">Biotin--[acetyl-CoA-carboxylase] ligase</fullName>
    </submittedName>
</protein>
<name>A0A7G1G8M6_9BACT</name>
<dbReference type="InterPro" id="IPR004408">
    <property type="entry name" value="Biotin_CoA_COase_ligase"/>
</dbReference>
<dbReference type="GO" id="GO:0005737">
    <property type="term" value="C:cytoplasm"/>
    <property type="evidence" value="ECO:0007669"/>
    <property type="project" value="TreeGrafter"/>
</dbReference>
<keyword evidence="1 3" id="KW-0436">Ligase</keyword>
<dbReference type="EMBL" id="AP018712">
    <property type="protein sequence ID" value="BBE31273.1"/>
    <property type="molecule type" value="Genomic_DNA"/>
</dbReference>